<feature type="compositionally biased region" description="Polar residues" evidence="1">
    <location>
        <begin position="381"/>
        <end position="412"/>
    </location>
</feature>
<name>A0A2W1KHQ5_ACIFR</name>
<gene>
    <name evidence="2" type="ORF">DN052_08505</name>
</gene>
<comment type="caution">
    <text evidence="2">The sequence shown here is derived from an EMBL/GenBank/DDBJ whole genome shotgun (WGS) entry which is preliminary data.</text>
</comment>
<evidence type="ECO:0000313" key="3">
    <source>
        <dbReference type="Proteomes" id="UP000248886"/>
    </source>
</evidence>
<evidence type="ECO:0000313" key="2">
    <source>
        <dbReference type="EMBL" id="PZD81304.1"/>
    </source>
</evidence>
<dbReference type="OrthoDB" id="7028944at2"/>
<dbReference type="GeneID" id="65282356"/>
<protein>
    <recommendedName>
        <fullName evidence="4">TnsE C-terminal domain-containing protein</fullName>
    </recommendedName>
</protein>
<dbReference type="OMA" id="ESSNWAY"/>
<evidence type="ECO:0008006" key="4">
    <source>
        <dbReference type="Google" id="ProtNLM"/>
    </source>
</evidence>
<evidence type="ECO:0000256" key="1">
    <source>
        <dbReference type="SAM" id="MobiDB-lite"/>
    </source>
</evidence>
<accession>A0A2W1KHQ5</accession>
<organism evidence="2 3">
    <name type="scientific">Acidithiobacillus ferrooxidans</name>
    <name type="common">Thiobacillus ferrooxidans</name>
    <dbReference type="NCBI Taxonomy" id="920"/>
    <lineage>
        <taxon>Bacteria</taxon>
        <taxon>Pseudomonadati</taxon>
        <taxon>Pseudomonadota</taxon>
        <taxon>Acidithiobacillia</taxon>
        <taxon>Acidithiobacillales</taxon>
        <taxon>Acidithiobacillaceae</taxon>
        <taxon>Acidithiobacillus</taxon>
    </lineage>
</organism>
<dbReference type="Proteomes" id="UP000248886">
    <property type="component" value="Unassembled WGS sequence"/>
</dbReference>
<dbReference type="AlphaFoldDB" id="A0A2W1KHQ5"/>
<dbReference type="EMBL" id="QKQP01000002">
    <property type="protein sequence ID" value="PZD81304.1"/>
    <property type="molecule type" value="Genomic_DNA"/>
</dbReference>
<sequence>MKIFDFEPIEPQSDLLVMDSLRGHPFADRQRAVMWYGAIHQNKNDRSQPLATVLFHDVNDGRFYGEFRCRKVSALNLGLLPIGSVWYEGRMVSQARFMTKQFKVDFSHRGWEYYTLNGDKEPLVPPNVYPLFYPCKNDLAGSWMLKFFLGNDQILLIPSLVFFTRCYGSSALRRHFLTLPWAEIENRLFSKSEELNGEEANNNWAIFLPSTAHKSDVHILAHIKYDNYAALQVKHIAAQALSSDENNRIFLKVAPWLTQKGKISVSGFYIRETKTFLALNILGIGPDRYPPYLVYKYHTKTTNLPEDEFSYPSSSTQTPNDEYSDPELLDNKSPSINSRLKKFSEPDFEWINEPIIKSKKLARERLSRKNNSKSEDKKLTNLETPTSDDTFSTSEAYGSSGNTTEALTHSKQPTESIDKLWSLWKAINDIAEKNKEHITAVYHYDITNGFCNSGIPRLINFPLKRENNNTAKNNNTKEQHNRTLPRRFPLTYGNPEKRRGLLLIKLSLANTDIYVIDIQHRTDVSGESFAGLAFTLTSTENLDDFLRLLIDSIIANNGHVRSIAKNWRNGKAFAYYHVDSPGKKVTMPENTVRIILVKMMKFLGINLPLKFRNN</sequence>
<feature type="compositionally biased region" description="Polar residues" evidence="1">
    <location>
        <begin position="311"/>
        <end position="321"/>
    </location>
</feature>
<feature type="region of interest" description="Disordered" evidence="1">
    <location>
        <begin position="306"/>
        <end position="335"/>
    </location>
</feature>
<dbReference type="RefSeq" id="WP_012537166.1">
    <property type="nucleotide sequence ID" value="NZ_AP025160.1"/>
</dbReference>
<feature type="region of interest" description="Disordered" evidence="1">
    <location>
        <begin position="364"/>
        <end position="412"/>
    </location>
</feature>
<feature type="compositionally biased region" description="Basic and acidic residues" evidence="1">
    <location>
        <begin position="364"/>
        <end position="380"/>
    </location>
</feature>
<reference evidence="2 3" key="1">
    <citation type="submission" date="2018-06" db="EMBL/GenBank/DDBJ databases">
        <title>Draft sequence of Acidithiobacillus ferrooxidans CCM 4253.</title>
        <authorList>
            <person name="Moya-Beltran A."/>
            <person name="Castro M."/>
            <person name="Covarrubias P.C."/>
            <person name="Issotta F."/>
            <person name="Janiczek O."/>
            <person name="Mandl M."/>
            <person name="Kucera J."/>
            <person name="Quatrini R."/>
        </authorList>
    </citation>
    <scope>NUCLEOTIDE SEQUENCE [LARGE SCALE GENOMIC DNA]</scope>
    <source>
        <strain evidence="2 3">CCM 4253</strain>
    </source>
</reference>
<proteinExistence type="predicted"/>